<feature type="region of interest" description="Disordered" evidence="1">
    <location>
        <begin position="971"/>
        <end position="1024"/>
    </location>
</feature>
<feature type="domain" description="DUF11" evidence="2">
    <location>
        <begin position="1495"/>
        <end position="1609"/>
    </location>
</feature>
<gene>
    <name evidence="3" type="ORF">FNT36_12905</name>
</gene>
<sequence length="2849" mass="282088">MTPLLQRWSWALGLLTVAWVKPDVGWAQQYLGNNLVTNGNFSAQSAGTNIAAGNDLGGWRSSRVYSGSGRDAAENQPAGQTGTATYRTGSTLLQRPFPGDAANGIAASNSWLLYNGNLGVTTATATTTAIVSSFIWYQDIQLVAGYSYVFSYYASNALNPTLSGKALPTVNFRIRNAANNANLANFGGTTFSEEATTNGQADTWQRVQYVISGTATATYANTAGSNTLRFVLSDGSTTAATDGGDVGLTGLSVRRINQLPRGQQTAPTVFSRQGIVQLPTLRADDPDPDGSVVSYKIKALPPASQGVLLLNGSPVRTNQVLTTAEAAALSFNPNQNFSGNALFTYTATDNVGDESLDLNYGIPMDANACNTQSVFSFASRPLTENWSAAQAATIDGITISSAYTGPSLAPTALSLVISDETGNDPATAQPGKGLVWTADYANDATRAAANRQSSLKFTFTDAVTNTSRFLNNFTIVVGDLDRASAAGATTVSGFVDQAIFSGTKADGTIVTLTAADVTAAPNVNALTGTNTVTGIGNSGSPAGNLVLAFPVPVRDVTITYTNAQAVDDPANQAITLLNLSWCGEADLATTLSGPTTAAAGQTVFYYVTTTNTGPRTTSSASTTITLPGKPAASTVNVPNGTYDASTGIVTFNTTTLAPGNSSVNYVSFVMPAGVTSFTGKAQSSALEIDNTAANNDGSAANANVTTTVGATGAPGTVLSCPPSPGKDGTVASLTAAPNTYFLPSGNAAANQKTIGISATTLSGTGVANGGSPLAPGDLVLIIQMQGAAISAANDDTYGDGVAGPSANGNTPGTTFTAGRYEYGVVAGTTTITPGTAGTLTLRDNLTYDYTQANATATQGQQRYQVIRIPQYTALTLGSNIAPPAWNGQLGGVLALDVAGPMNFNNRTLDASGAGFRGGAGRRLGGTAGLSSADYRSVNTSNGGKGEGTAGTPNYVATYSANGAAGTLITTGSSYPSGDNGRGAPGNAGGGGTDGQPTVNDQNTGGGGGANGGRGGRGGNSWASNLAVGGEPGAAFPLASSSRLVLGGGGGAGGTNDGTGNDGTGNAFDGLASSGAPGGGIVLVRTGSVTGAGSIVANGYNADNSVANDGSGGGGAGGTILLTAQNPNTLGSINLTATGGTGGTNSGGGVAHGPGGGGGGGFIVTNGPTASATAVAGTSGITFGNVPFGAETGTVGVGNSAISNSIAGSAANASCVADVVSVITGPATATAGSTVNLSVNFSNYGGITATGLSARVSLPASLLLANITAPGATITGGGTGPYILSYSALTSLAVGASQSFPISYTVPLTGSANITATSNITTASPEPYTANNPSSIVTNIGNYADVTTTITGPASVNPGLPTGDFTVNFTNTGPNVAQGITQSVTLPSGASITPTQLSALQAKYASSPVTIAYNTNTRVLSFTLNTTPLGNTSLAAGSTNSYSFPITASTTPGSAGITSNVGTSTTQTTTGAAGAGAQPDAATYNFSVAPLADLVATITNNGTATVAAGGTGTFVATFTNSGPSAADNVTPTVQLPAGLANVTFAGLVGSYDATTGVVTYPTTTTLASGSNLASTIRFTMPSSPVVAAASVNTASNEGPYTANNTATATISSSSNFDVTTTITGPSSAAPGTSVTLSVLTQNVGPGVAPSTTQTVVIPGVYTSLYVSNGGTFSNNGTNTTVTFPPVLGLASGANVNNTITLTMPAAPVNNITASVVAAGETNSLSNSASASIGSTAAATGNVNLYATIAAATADAPTTTLTGPVAPGTTLQLNIMTGNYGPTVAANSVTQVALPAGLSGVVPSNEGTYNATTGIVTFPAMGSLAQGASMNYTIQLPAPTSGPLVPVVSITSTAPETVVADNVASTKVDIFSLTDMATSISGPIAPTAGQSATYAVTTTNNGPTQAAGVVQTVELPAGLSSVTLTNANGAAITLPAGAYNATTGLLTLPTAAVAATQPAGASVLTYVTFTVPTSMGFPVTAAVSTTSQETVATNNVATLTTTPAPAADVNVALSGPSTTAQGNVVTYTVATTNAGPSVNPSSTTTVQLPLGLSNVQVSGGGSYNSSTGVVTFPALTDQAAGAAGAVSNTISFVAPTTTPLTVTAQVAVTPAGNDPNLNNNSATVNTTVNPSNTNLLDESTTIAATVGGAAVSTSNPVVAGGAVTFTATATNTNLAGTPSTAATNVAVRLQLPAGLNPANVILSNGSYDPATGVATFNTLGSQAAGASNSFTATINNVPGNATSLVAASYVSTTNSDSNPNNNVAPITLPFAPRADVTTTLSGPSTIAPNSSATYFVTTRNVGPSAASAVNTTVQLPAGLVGVVVSGGGSYDANTGLITFPTVASLPGYSGSAAANTAAQALEYTITMTAPSTITSSAGYTITSTVSTATTELATQAPNTASLTTTAANQPPVASNIVNSLQTPEGNTAQQALISPLQATDPDGSVNSYTLTSLPTSGTLYYNSGSTYTAITSANLLGGTSQLNLTPTQAQTLKYTPATGFAGNAFFNYLATDNGTPALASTPALYTIPVGADNAAVYANTPVKASAATYAANDVISFVTDNNGALYNASAQVYNTTSGNLQTGAANGIAAATSTGVFTSSQYNYITNLSQLGLVLNATTGQIQVQTPSSLLPGTYTLNITTTDQYNGITTQPVTFTIGGTPLPVVLVDFGARAVQQRDALLSWSTASEVNSAYFEVERSFDGTTFAAIGRVTAQGTKAAASTYTLTDAGVAAKATGAVYYRLRQVDLDGTATYSPQRTVSFAKVATVSLNVYPNPVVDRTTLDLSQLPAAGTFQVQLLDATGRAVRTWALGGGQLQPLELTGLASGSYLLVVAGTQPDGSPLRQALRLTKE</sequence>
<feature type="domain" description="DUF11" evidence="2">
    <location>
        <begin position="1224"/>
        <end position="1335"/>
    </location>
</feature>
<evidence type="ECO:0000259" key="2">
    <source>
        <dbReference type="Pfam" id="PF01345"/>
    </source>
</evidence>
<name>A0A558BV25_9BACT</name>
<feature type="domain" description="DUF11" evidence="2">
    <location>
        <begin position="2152"/>
        <end position="2265"/>
    </location>
</feature>
<dbReference type="Pfam" id="PF01345">
    <property type="entry name" value="DUF11"/>
    <property type="match status" value="7"/>
</dbReference>
<comment type="caution">
    <text evidence="3">The sequence shown here is derived from an EMBL/GenBank/DDBJ whole genome shotgun (WGS) entry which is preliminary data.</text>
</comment>
<dbReference type="Gene3D" id="2.60.40.10">
    <property type="entry name" value="Immunoglobulins"/>
    <property type="match status" value="1"/>
</dbReference>
<proteinExistence type="predicted"/>
<feature type="domain" description="DUF11" evidence="2">
    <location>
        <begin position="1761"/>
        <end position="1866"/>
    </location>
</feature>
<dbReference type="InterPro" id="IPR047589">
    <property type="entry name" value="DUF11_rpt"/>
</dbReference>
<reference evidence="3 4" key="1">
    <citation type="submission" date="2019-07" db="EMBL/GenBank/DDBJ databases">
        <title>Hymenobacter sp. straun FUR1 Genome sequencing and assembly.</title>
        <authorList>
            <person name="Chhetri G."/>
        </authorList>
    </citation>
    <scope>NUCLEOTIDE SEQUENCE [LARGE SCALE GENOMIC DNA]</scope>
    <source>
        <strain evidence="3 4">Fur1</strain>
    </source>
</reference>
<keyword evidence="4" id="KW-1185">Reference proteome</keyword>
<feature type="domain" description="DUF11" evidence="2">
    <location>
        <begin position="1883"/>
        <end position="1998"/>
    </location>
</feature>
<feature type="domain" description="DUF11" evidence="2">
    <location>
        <begin position="2280"/>
        <end position="2401"/>
    </location>
</feature>
<organism evidence="3 4">
    <name type="scientific">Hymenobacter setariae</name>
    <dbReference type="NCBI Taxonomy" id="2594794"/>
    <lineage>
        <taxon>Bacteria</taxon>
        <taxon>Pseudomonadati</taxon>
        <taxon>Bacteroidota</taxon>
        <taxon>Cytophagia</taxon>
        <taxon>Cytophagales</taxon>
        <taxon>Hymenobacteraceae</taxon>
        <taxon>Hymenobacter</taxon>
    </lineage>
</organism>
<dbReference type="EMBL" id="VMRJ01000003">
    <property type="protein sequence ID" value="TVT40374.1"/>
    <property type="molecule type" value="Genomic_DNA"/>
</dbReference>
<evidence type="ECO:0000313" key="4">
    <source>
        <dbReference type="Proteomes" id="UP000317624"/>
    </source>
</evidence>
<dbReference type="InterPro" id="IPR001434">
    <property type="entry name" value="OmcB-like_DUF11"/>
</dbReference>
<dbReference type="Pfam" id="PF17963">
    <property type="entry name" value="Big_9"/>
    <property type="match status" value="1"/>
</dbReference>
<feature type="domain" description="DUF11" evidence="2">
    <location>
        <begin position="2014"/>
        <end position="2123"/>
    </location>
</feature>
<protein>
    <recommendedName>
        <fullName evidence="2">DUF11 domain-containing protein</fullName>
    </recommendedName>
</protein>
<evidence type="ECO:0000313" key="3">
    <source>
        <dbReference type="EMBL" id="TVT40374.1"/>
    </source>
</evidence>
<feature type="compositionally biased region" description="Gly residues" evidence="1">
    <location>
        <begin position="1003"/>
        <end position="1018"/>
    </location>
</feature>
<feature type="region of interest" description="Disordered" evidence="1">
    <location>
        <begin position="926"/>
        <end position="951"/>
    </location>
</feature>
<evidence type="ECO:0000256" key="1">
    <source>
        <dbReference type="SAM" id="MobiDB-lite"/>
    </source>
</evidence>
<accession>A0A558BV25</accession>
<dbReference type="OrthoDB" id="1443240at2"/>
<dbReference type="InterPro" id="IPR013783">
    <property type="entry name" value="Ig-like_fold"/>
</dbReference>
<feature type="compositionally biased region" description="Gly residues" evidence="1">
    <location>
        <begin position="979"/>
        <end position="993"/>
    </location>
</feature>
<dbReference type="RefSeq" id="WP_144848229.1">
    <property type="nucleotide sequence ID" value="NZ_VMRJ01000003.1"/>
</dbReference>
<dbReference type="NCBIfam" id="TIGR01451">
    <property type="entry name" value="B_ant_repeat"/>
    <property type="match status" value="1"/>
</dbReference>
<dbReference type="Proteomes" id="UP000317624">
    <property type="component" value="Unassembled WGS sequence"/>
</dbReference>